<evidence type="ECO:0000313" key="2">
    <source>
        <dbReference type="Proteomes" id="UP000694540"/>
    </source>
</evidence>
<protein>
    <submittedName>
        <fullName evidence="1">Uncharacterized protein</fullName>
    </submittedName>
</protein>
<name>A0A8C3W0M2_9CETA</name>
<sequence length="102" mass="11534">MDSSLKVFDPSHLKIGRVSPLSRLKRHNFLKDHKGGKCGRSQIFTPDNLTSKSPQPVFRSLQDTSSRLAGVQLPGSGQRNLWDVTRKKTEPSYKLKFLEGLR</sequence>
<dbReference type="Ensembl" id="ENSCWAT00000006777.1">
    <property type="protein sequence ID" value="ENSCWAP00000006272.1"/>
    <property type="gene ID" value="ENSCWAG00000004857.1"/>
</dbReference>
<evidence type="ECO:0000313" key="1">
    <source>
        <dbReference type="Ensembl" id="ENSCWAP00000006272.1"/>
    </source>
</evidence>
<accession>A0A8C3W0M2</accession>
<reference evidence="1" key="2">
    <citation type="submission" date="2025-09" db="UniProtKB">
        <authorList>
            <consortium name="Ensembl"/>
        </authorList>
    </citation>
    <scope>IDENTIFICATION</scope>
</reference>
<dbReference type="Proteomes" id="UP000694540">
    <property type="component" value="Unplaced"/>
</dbReference>
<dbReference type="AlphaFoldDB" id="A0A8C3W0M2"/>
<proteinExistence type="predicted"/>
<keyword evidence="2" id="KW-1185">Reference proteome</keyword>
<reference evidence="1" key="1">
    <citation type="submission" date="2025-08" db="UniProtKB">
        <authorList>
            <consortium name="Ensembl"/>
        </authorList>
    </citation>
    <scope>IDENTIFICATION</scope>
</reference>
<organism evidence="1 2">
    <name type="scientific">Catagonus wagneri</name>
    <name type="common">Chacoan peccary</name>
    <dbReference type="NCBI Taxonomy" id="51154"/>
    <lineage>
        <taxon>Eukaryota</taxon>
        <taxon>Metazoa</taxon>
        <taxon>Chordata</taxon>
        <taxon>Craniata</taxon>
        <taxon>Vertebrata</taxon>
        <taxon>Euteleostomi</taxon>
        <taxon>Mammalia</taxon>
        <taxon>Eutheria</taxon>
        <taxon>Laurasiatheria</taxon>
        <taxon>Artiodactyla</taxon>
        <taxon>Suina</taxon>
        <taxon>Tayassuidae</taxon>
        <taxon>Catagonus</taxon>
    </lineage>
</organism>